<protein>
    <submittedName>
        <fullName evidence="3">Uncharacterized protein</fullName>
    </submittedName>
</protein>
<keyword evidence="1" id="KW-1133">Transmembrane helix</keyword>
<accession>A0A1I7X1D4</accession>
<dbReference type="WBParaSite" id="Hba_11261">
    <property type="protein sequence ID" value="Hba_11261"/>
    <property type="gene ID" value="Hba_11261"/>
</dbReference>
<dbReference type="Proteomes" id="UP000095283">
    <property type="component" value="Unplaced"/>
</dbReference>
<name>A0A1I7X1D4_HETBA</name>
<sequence length="31" mass="3858">MIDFAFHYVISSYRILFTKSLYIYIYIYTVI</sequence>
<feature type="transmembrane region" description="Helical" evidence="1">
    <location>
        <begin position="6"/>
        <end position="27"/>
    </location>
</feature>
<keyword evidence="2" id="KW-1185">Reference proteome</keyword>
<keyword evidence="1" id="KW-0472">Membrane</keyword>
<reference evidence="3" key="1">
    <citation type="submission" date="2016-11" db="UniProtKB">
        <authorList>
            <consortium name="WormBaseParasite"/>
        </authorList>
    </citation>
    <scope>IDENTIFICATION</scope>
</reference>
<evidence type="ECO:0000313" key="3">
    <source>
        <dbReference type="WBParaSite" id="Hba_11261"/>
    </source>
</evidence>
<proteinExistence type="predicted"/>
<evidence type="ECO:0000313" key="2">
    <source>
        <dbReference type="Proteomes" id="UP000095283"/>
    </source>
</evidence>
<dbReference type="AlphaFoldDB" id="A0A1I7X1D4"/>
<keyword evidence="1" id="KW-0812">Transmembrane</keyword>
<organism evidence="2 3">
    <name type="scientific">Heterorhabditis bacteriophora</name>
    <name type="common">Entomopathogenic nematode worm</name>
    <dbReference type="NCBI Taxonomy" id="37862"/>
    <lineage>
        <taxon>Eukaryota</taxon>
        <taxon>Metazoa</taxon>
        <taxon>Ecdysozoa</taxon>
        <taxon>Nematoda</taxon>
        <taxon>Chromadorea</taxon>
        <taxon>Rhabditida</taxon>
        <taxon>Rhabditina</taxon>
        <taxon>Rhabditomorpha</taxon>
        <taxon>Strongyloidea</taxon>
        <taxon>Heterorhabditidae</taxon>
        <taxon>Heterorhabditis</taxon>
    </lineage>
</organism>
<evidence type="ECO:0000256" key="1">
    <source>
        <dbReference type="SAM" id="Phobius"/>
    </source>
</evidence>